<feature type="compositionally biased region" description="Basic residues" evidence="1">
    <location>
        <begin position="19"/>
        <end position="32"/>
    </location>
</feature>
<dbReference type="Proteomes" id="UP000233440">
    <property type="component" value="Unassembled WGS sequence"/>
</dbReference>
<feature type="region of interest" description="Disordered" evidence="1">
    <location>
        <begin position="1"/>
        <end position="59"/>
    </location>
</feature>
<evidence type="ECO:0000313" key="2">
    <source>
        <dbReference type="EMBL" id="PKR84229.1"/>
    </source>
</evidence>
<reference evidence="2 3" key="1">
    <citation type="submission" date="2017-11" db="EMBL/GenBank/DDBJ databases">
        <title>Bacillus camelliae sp. nov., isolated from pu'er tea.</title>
        <authorList>
            <person name="Niu L."/>
        </authorList>
    </citation>
    <scope>NUCLEOTIDE SEQUENCE [LARGE SCALE GENOMIC DNA]</scope>
    <source>
        <strain evidence="2 3">7578-1</strain>
    </source>
</reference>
<organism evidence="2 3">
    <name type="scientific">Heyndrickxia camelliae</name>
    <dbReference type="NCBI Taxonomy" id="1707093"/>
    <lineage>
        <taxon>Bacteria</taxon>
        <taxon>Bacillati</taxon>
        <taxon>Bacillota</taxon>
        <taxon>Bacilli</taxon>
        <taxon>Bacillales</taxon>
        <taxon>Bacillaceae</taxon>
        <taxon>Heyndrickxia</taxon>
    </lineage>
</organism>
<dbReference type="EMBL" id="PIQO01000012">
    <property type="protein sequence ID" value="PKR84229.1"/>
    <property type="molecule type" value="Genomic_DNA"/>
</dbReference>
<keyword evidence="3" id="KW-1185">Reference proteome</keyword>
<proteinExistence type="predicted"/>
<gene>
    <name evidence="2" type="ORF">CWO92_15620</name>
</gene>
<protein>
    <submittedName>
        <fullName evidence="2">Uncharacterized protein</fullName>
    </submittedName>
</protein>
<evidence type="ECO:0000313" key="3">
    <source>
        <dbReference type="Proteomes" id="UP000233440"/>
    </source>
</evidence>
<dbReference type="RefSeq" id="WP_101355146.1">
    <property type="nucleotide sequence ID" value="NZ_PIQO01000012.1"/>
</dbReference>
<name>A0A2N3LI60_9BACI</name>
<accession>A0A2N3LI60</accession>
<evidence type="ECO:0000256" key="1">
    <source>
        <dbReference type="SAM" id="MobiDB-lite"/>
    </source>
</evidence>
<sequence length="59" mass="6551">METAACRKTGDSVGGTLKKVNHIPNKKRKLSSSKRISEISSGKHFEKQNRSYKNKMGAT</sequence>
<comment type="caution">
    <text evidence="2">The sequence shown here is derived from an EMBL/GenBank/DDBJ whole genome shotgun (WGS) entry which is preliminary data.</text>
</comment>
<feature type="compositionally biased region" description="Basic and acidic residues" evidence="1">
    <location>
        <begin position="35"/>
        <end position="49"/>
    </location>
</feature>
<dbReference type="AlphaFoldDB" id="A0A2N3LI60"/>